<evidence type="ECO:0000256" key="6">
    <source>
        <dbReference type="ARBA" id="ARBA00023004"/>
    </source>
</evidence>
<comment type="similarity">
    <text evidence="2">Belongs to the cytochrome P450 family.</text>
</comment>
<evidence type="ECO:0000256" key="3">
    <source>
        <dbReference type="ARBA" id="ARBA00022617"/>
    </source>
</evidence>
<gene>
    <name evidence="9" type="primary">LOC105433831</name>
</gene>
<evidence type="ECO:0000256" key="5">
    <source>
        <dbReference type="ARBA" id="ARBA00023002"/>
    </source>
</evidence>
<evidence type="ECO:0000256" key="2">
    <source>
        <dbReference type="ARBA" id="ARBA00010617"/>
    </source>
</evidence>
<sequence length="277" mass="32271">MRRALRRIARSMNLHGDFNISFTNCGVLGCDPRLVIPNENGVLPSWSFPGYDLGIPFFGTMLSLIMEGGAQKLHEYVDKRHRELGPVFRDYIGPLRAVFVNSPDEYRKIFLQLEGPMPQHFLPEAWKLYNEIRKQHRGLLFMDGDEWLHFRKILNKAMLGSNPEKYMCAPCQEAAENLVKKWKNYSRTGCTIPELQHQLYQWSIEVMLATLMGSRWRDCEQQMRSDIESVALMLHQIFMYSATLSMMPAKLAMRLKLPVWTKFVKTVDVILDKVRNL</sequence>
<evidence type="ECO:0000256" key="1">
    <source>
        <dbReference type="ARBA" id="ARBA00001971"/>
    </source>
</evidence>
<dbReference type="GO" id="GO:0005506">
    <property type="term" value="F:iron ion binding"/>
    <property type="evidence" value="ECO:0007669"/>
    <property type="project" value="InterPro"/>
</dbReference>
<dbReference type="GO" id="GO:0004497">
    <property type="term" value="F:monooxygenase activity"/>
    <property type="evidence" value="ECO:0007669"/>
    <property type="project" value="UniProtKB-KW"/>
</dbReference>
<keyword evidence="4" id="KW-0479">Metal-binding</keyword>
<dbReference type="InterPro" id="IPR036396">
    <property type="entry name" value="Cyt_P450_sf"/>
</dbReference>
<dbReference type="SUPFAM" id="SSF48264">
    <property type="entry name" value="Cytochrome P450"/>
    <property type="match status" value="1"/>
</dbReference>
<organism evidence="8 9">
    <name type="scientific">Pogonomyrmex barbatus</name>
    <name type="common">red harvester ant</name>
    <dbReference type="NCBI Taxonomy" id="144034"/>
    <lineage>
        <taxon>Eukaryota</taxon>
        <taxon>Metazoa</taxon>
        <taxon>Ecdysozoa</taxon>
        <taxon>Arthropoda</taxon>
        <taxon>Hexapoda</taxon>
        <taxon>Insecta</taxon>
        <taxon>Pterygota</taxon>
        <taxon>Neoptera</taxon>
        <taxon>Endopterygota</taxon>
        <taxon>Hymenoptera</taxon>
        <taxon>Apocrita</taxon>
        <taxon>Aculeata</taxon>
        <taxon>Formicoidea</taxon>
        <taxon>Formicidae</taxon>
        <taxon>Myrmicinae</taxon>
        <taxon>Pogonomyrmex</taxon>
    </lineage>
</organism>
<proteinExistence type="inferred from homology"/>
<comment type="cofactor">
    <cofactor evidence="1">
        <name>heme</name>
        <dbReference type="ChEBI" id="CHEBI:30413"/>
    </cofactor>
</comment>
<keyword evidence="7" id="KW-0503">Monooxygenase</keyword>
<dbReference type="Gene3D" id="1.10.630.10">
    <property type="entry name" value="Cytochrome P450"/>
    <property type="match status" value="1"/>
</dbReference>
<feature type="non-terminal residue" evidence="9">
    <location>
        <position position="277"/>
    </location>
</feature>
<keyword evidence="3" id="KW-0349">Heme</keyword>
<dbReference type="InterPro" id="IPR001128">
    <property type="entry name" value="Cyt_P450"/>
</dbReference>
<evidence type="ECO:0000313" key="9">
    <source>
        <dbReference type="RefSeq" id="XP_011647591.1"/>
    </source>
</evidence>
<dbReference type="GO" id="GO:0016705">
    <property type="term" value="F:oxidoreductase activity, acting on paired donors, with incorporation or reduction of molecular oxygen"/>
    <property type="evidence" value="ECO:0007669"/>
    <property type="project" value="InterPro"/>
</dbReference>
<dbReference type="OrthoDB" id="3945418at2759"/>
<reference evidence="9" key="1">
    <citation type="submission" date="2025-08" db="UniProtKB">
        <authorList>
            <consortium name="RefSeq"/>
        </authorList>
    </citation>
    <scope>IDENTIFICATION</scope>
</reference>
<evidence type="ECO:0000313" key="8">
    <source>
        <dbReference type="Proteomes" id="UP000504615"/>
    </source>
</evidence>
<protein>
    <submittedName>
        <fullName evidence="9">Cytochrome P450 315a1, mitochondrial</fullName>
    </submittedName>
</protein>
<evidence type="ECO:0000256" key="4">
    <source>
        <dbReference type="ARBA" id="ARBA00022723"/>
    </source>
</evidence>
<dbReference type="PANTHER" id="PTHR24279:SF120">
    <property type="entry name" value="CYTOCHROME P450"/>
    <property type="match status" value="1"/>
</dbReference>
<dbReference type="KEGG" id="pbar:105433831"/>
<dbReference type="PANTHER" id="PTHR24279">
    <property type="entry name" value="CYTOCHROME P450"/>
    <property type="match status" value="1"/>
</dbReference>
<name>A0A6I9WTY8_9HYME</name>
<dbReference type="PROSITE" id="PS51257">
    <property type="entry name" value="PROKAR_LIPOPROTEIN"/>
    <property type="match status" value="1"/>
</dbReference>
<dbReference type="RefSeq" id="XP_011647591.1">
    <property type="nucleotide sequence ID" value="XM_011649289.1"/>
</dbReference>
<dbReference type="Proteomes" id="UP000504615">
    <property type="component" value="Unplaced"/>
</dbReference>
<keyword evidence="8" id="KW-1185">Reference proteome</keyword>
<keyword evidence="6" id="KW-0408">Iron</keyword>
<dbReference type="InterPro" id="IPR050479">
    <property type="entry name" value="CYP11_CYP27_families"/>
</dbReference>
<accession>A0A6I9WTY8</accession>
<dbReference type="GeneID" id="105433831"/>
<dbReference type="AlphaFoldDB" id="A0A6I9WTY8"/>
<evidence type="ECO:0000256" key="7">
    <source>
        <dbReference type="ARBA" id="ARBA00023033"/>
    </source>
</evidence>
<dbReference type="Pfam" id="PF00067">
    <property type="entry name" value="p450"/>
    <property type="match status" value="1"/>
</dbReference>
<dbReference type="CTD" id="44858"/>
<keyword evidence="5" id="KW-0560">Oxidoreductase</keyword>
<dbReference type="GO" id="GO:0020037">
    <property type="term" value="F:heme binding"/>
    <property type="evidence" value="ECO:0007669"/>
    <property type="project" value="InterPro"/>
</dbReference>